<dbReference type="Proteomes" id="UP000507470">
    <property type="component" value="Unassembled WGS sequence"/>
</dbReference>
<evidence type="ECO:0000313" key="1">
    <source>
        <dbReference type="EMBL" id="CAC5399399.1"/>
    </source>
</evidence>
<accession>A0A6J8CVE1</accession>
<protein>
    <recommendedName>
        <fullName evidence="3">Reverse transcriptase zinc-binding domain-containing protein</fullName>
    </recommendedName>
</protein>
<evidence type="ECO:0000313" key="2">
    <source>
        <dbReference type="Proteomes" id="UP000507470"/>
    </source>
</evidence>
<evidence type="ECO:0008006" key="3">
    <source>
        <dbReference type="Google" id="ProtNLM"/>
    </source>
</evidence>
<dbReference type="OrthoDB" id="6100900at2759"/>
<proteinExistence type="predicted"/>
<gene>
    <name evidence="1" type="ORF">MCOR_33666</name>
</gene>
<dbReference type="AlphaFoldDB" id="A0A6J8CVE1"/>
<sequence length="161" mass="18724">MEKTLRSTTNKYWTSELQETADTKYSLRFLNTTILEIGIVHPVWEYASQNLLDVRKSMIKARMLAGTYLVQADKYKFSQYKINAICPLCHREDEDLTHVLTFCPTLRETRMKYFLPLKGLVTSIIGRKNVNNSSTLTKTVWHFCLTFQCSAICKTSAKLRR</sequence>
<reference evidence="1 2" key="1">
    <citation type="submission" date="2020-06" db="EMBL/GenBank/DDBJ databases">
        <authorList>
            <person name="Li R."/>
            <person name="Bekaert M."/>
        </authorList>
    </citation>
    <scope>NUCLEOTIDE SEQUENCE [LARGE SCALE GENOMIC DNA]</scope>
    <source>
        <strain evidence="2">wild</strain>
    </source>
</reference>
<name>A0A6J8CVE1_MYTCO</name>
<keyword evidence="2" id="KW-1185">Reference proteome</keyword>
<dbReference type="EMBL" id="CACVKT020006006">
    <property type="protein sequence ID" value="CAC5399399.1"/>
    <property type="molecule type" value="Genomic_DNA"/>
</dbReference>
<organism evidence="1 2">
    <name type="scientific">Mytilus coruscus</name>
    <name type="common">Sea mussel</name>
    <dbReference type="NCBI Taxonomy" id="42192"/>
    <lineage>
        <taxon>Eukaryota</taxon>
        <taxon>Metazoa</taxon>
        <taxon>Spiralia</taxon>
        <taxon>Lophotrochozoa</taxon>
        <taxon>Mollusca</taxon>
        <taxon>Bivalvia</taxon>
        <taxon>Autobranchia</taxon>
        <taxon>Pteriomorphia</taxon>
        <taxon>Mytilida</taxon>
        <taxon>Mytiloidea</taxon>
        <taxon>Mytilidae</taxon>
        <taxon>Mytilinae</taxon>
        <taxon>Mytilus</taxon>
    </lineage>
</organism>